<feature type="signal peptide" evidence="1">
    <location>
        <begin position="1"/>
        <end position="21"/>
    </location>
</feature>
<dbReference type="AlphaFoldDB" id="A0A1M6X7C4"/>
<dbReference type="Proteomes" id="UP000189935">
    <property type="component" value="Chromosome I"/>
</dbReference>
<keyword evidence="1" id="KW-0732">Signal</keyword>
<accession>A0A1M6X7C4</accession>
<reference evidence="2 3" key="1">
    <citation type="submission" date="2016-11" db="EMBL/GenBank/DDBJ databases">
        <authorList>
            <person name="Jaros S."/>
            <person name="Januszkiewicz K."/>
            <person name="Wedrychowicz H."/>
        </authorList>
    </citation>
    <scope>NUCLEOTIDE SEQUENCE [LARGE SCALE GENOMIC DNA]</scope>
    <source>
        <strain evidence="2 3">GAS499</strain>
    </source>
</reference>
<gene>
    <name evidence="2" type="ORF">SAMN05444159_4787</name>
</gene>
<evidence type="ECO:0000313" key="3">
    <source>
        <dbReference type="Proteomes" id="UP000189935"/>
    </source>
</evidence>
<protein>
    <submittedName>
        <fullName evidence="2">Putative beta-barrel porin 2</fullName>
    </submittedName>
</protein>
<proteinExistence type="predicted"/>
<name>A0A1M6X7C4_9BRAD</name>
<organism evidence="2 3">
    <name type="scientific">Bradyrhizobium lablabi</name>
    <dbReference type="NCBI Taxonomy" id="722472"/>
    <lineage>
        <taxon>Bacteria</taxon>
        <taxon>Pseudomonadati</taxon>
        <taxon>Pseudomonadota</taxon>
        <taxon>Alphaproteobacteria</taxon>
        <taxon>Hyphomicrobiales</taxon>
        <taxon>Nitrobacteraceae</taxon>
        <taxon>Bradyrhizobium</taxon>
    </lineage>
</organism>
<sequence length="270" mass="30647">MRGSRALLPIFGFFSASGAFAADLDLTEFKPVAFAPTAPSWSVVGSVSPTYTENALFSRDDRRRDFFYEPDVSVRLDGNLSPDLSYRIYARTQFESFATEHDGNAAIARLGARLTENLYGWRITATYENRYDFDGIYRDLAFTSNDVMGSVTRDFQFDNVTLSPLVLLTYRFSDLAEARRWRFDALVGIEVKLNPKWSIVSTPLIEAFWFTDGLNTGRKDQIYSATLGLKYNIASNISLTSNVLYEARTSNVALRHYTDWQIGPRLDFAF</sequence>
<dbReference type="EMBL" id="LT670844">
    <property type="protein sequence ID" value="SHL01912.1"/>
    <property type="molecule type" value="Genomic_DNA"/>
</dbReference>
<evidence type="ECO:0000256" key="1">
    <source>
        <dbReference type="SAM" id="SignalP"/>
    </source>
</evidence>
<evidence type="ECO:0000313" key="2">
    <source>
        <dbReference type="EMBL" id="SHL01912.1"/>
    </source>
</evidence>
<feature type="chain" id="PRO_5013314355" evidence="1">
    <location>
        <begin position="22"/>
        <end position="270"/>
    </location>
</feature>
<dbReference type="OrthoDB" id="8214086at2"/>
<dbReference type="RefSeq" id="WP_079542054.1">
    <property type="nucleotide sequence ID" value="NZ_LT670844.1"/>
</dbReference>